<dbReference type="AlphaFoldDB" id="A0A0A2V0Q4"/>
<dbReference type="RefSeq" id="XP_015702639.1">
    <property type="nucleotide sequence ID" value="XM_015847727.1"/>
</dbReference>
<dbReference type="HOGENOM" id="CLU_2347290_0_0_1"/>
<name>A0A0A2V0Q4_PARBA</name>
<dbReference type="EMBL" id="KN294009">
    <property type="protein sequence ID" value="KGQ01083.1"/>
    <property type="molecule type" value="Genomic_DNA"/>
</dbReference>
<gene>
    <name evidence="1" type="ORF">PAAG_12208</name>
</gene>
<reference evidence="1 2" key="1">
    <citation type="journal article" date="2011" name="PLoS Genet.">
        <title>Comparative genomic analysis of human fungal pathogens causing paracoccidioidomycosis.</title>
        <authorList>
            <person name="Desjardins C.A."/>
            <person name="Champion M.D."/>
            <person name="Holder J.W."/>
            <person name="Muszewska A."/>
            <person name="Goldberg J."/>
            <person name="Bailao A.M."/>
            <person name="Brigido M.M."/>
            <person name="Ferreira M.E."/>
            <person name="Garcia A.M."/>
            <person name="Grynberg M."/>
            <person name="Gujja S."/>
            <person name="Heiman D.I."/>
            <person name="Henn M.R."/>
            <person name="Kodira C.D."/>
            <person name="Leon-Narvaez H."/>
            <person name="Longo L.V."/>
            <person name="Ma L.J."/>
            <person name="Malavazi I."/>
            <person name="Matsuo A.L."/>
            <person name="Morais F.V."/>
            <person name="Pereira M."/>
            <person name="Rodriguez-Brito S."/>
            <person name="Sakthikumar S."/>
            <person name="Salem-Izacc S.M."/>
            <person name="Sykes S.M."/>
            <person name="Teixeira M.M."/>
            <person name="Vallejo M.C."/>
            <person name="Walter M.E."/>
            <person name="Yandava C."/>
            <person name="Young S."/>
            <person name="Zeng Q."/>
            <person name="Zucker J."/>
            <person name="Felipe M.S."/>
            <person name="Goldman G.H."/>
            <person name="Haas B.J."/>
            <person name="McEwen J.G."/>
            <person name="Nino-Vega G."/>
            <person name="Puccia R."/>
            <person name="San-Blas G."/>
            <person name="Soares C.M."/>
            <person name="Birren B.W."/>
            <person name="Cuomo C.A."/>
        </authorList>
    </citation>
    <scope>NUCLEOTIDE SEQUENCE [LARGE SCALE GENOMIC DNA]</scope>
    <source>
        <strain evidence="2">ATCC MYA-826 / Pb01</strain>
    </source>
</reference>
<dbReference type="GeneID" id="26970939"/>
<organism evidence="1 2">
    <name type="scientific">Paracoccidioides lutzii (strain ATCC MYA-826 / Pb01)</name>
    <name type="common">Paracoccidioides brasiliensis</name>
    <dbReference type="NCBI Taxonomy" id="502779"/>
    <lineage>
        <taxon>Eukaryota</taxon>
        <taxon>Fungi</taxon>
        <taxon>Dikarya</taxon>
        <taxon>Ascomycota</taxon>
        <taxon>Pezizomycotina</taxon>
        <taxon>Eurotiomycetes</taxon>
        <taxon>Eurotiomycetidae</taxon>
        <taxon>Onygenales</taxon>
        <taxon>Ajellomycetaceae</taxon>
        <taxon>Paracoccidioides</taxon>
    </lineage>
</organism>
<keyword evidence="2" id="KW-1185">Reference proteome</keyword>
<evidence type="ECO:0000313" key="1">
    <source>
        <dbReference type="EMBL" id="KGQ01083.1"/>
    </source>
</evidence>
<protein>
    <submittedName>
        <fullName evidence="1">Uncharacterized protein</fullName>
    </submittedName>
</protein>
<dbReference type="OrthoDB" id="440553at2759"/>
<dbReference type="KEGG" id="pbl:PAAG_12208"/>
<dbReference type="Proteomes" id="UP000002059">
    <property type="component" value="Partially assembled WGS sequence"/>
</dbReference>
<sequence length="97" mass="10448">MVLLYVQSIGGASSIVVGTGVLGDITTREERGGYTGLFFQAGQIDSIGNGSIPAVGVSKCPLDFVRQRLQDPSYTNGPASGARTRQDRKQRILFDWK</sequence>
<dbReference type="VEuPathDB" id="FungiDB:PAAG_12208"/>
<proteinExistence type="predicted"/>
<evidence type="ECO:0000313" key="2">
    <source>
        <dbReference type="Proteomes" id="UP000002059"/>
    </source>
</evidence>
<accession>A0A0A2V0Q4</accession>